<dbReference type="PANTHER" id="PTHR43611:SF3">
    <property type="entry name" value="FLAVIN MONONUCLEOTIDE HYDROLASE 1, CHLOROPLATIC"/>
    <property type="match status" value="1"/>
</dbReference>
<proteinExistence type="predicted"/>
<dbReference type="PANTHER" id="PTHR43611">
    <property type="entry name" value="ALPHA-D-GLUCOSE 1-PHOSPHATE PHOSPHATASE"/>
    <property type="match status" value="1"/>
</dbReference>
<dbReference type="NCBIfam" id="TIGR01549">
    <property type="entry name" value="HAD-SF-IA-v1"/>
    <property type="match status" value="1"/>
</dbReference>
<dbReference type="SUPFAM" id="SSF56784">
    <property type="entry name" value="HAD-like"/>
    <property type="match status" value="1"/>
</dbReference>
<dbReference type="SFLD" id="SFLDS00003">
    <property type="entry name" value="Haloacid_Dehalogenase"/>
    <property type="match status" value="1"/>
</dbReference>
<dbReference type="GO" id="GO:0016787">
    <property type="term" value="F:hydrolase activity"/>
    <property type="evidence" value="ECO:0007669"/>
    <property type="project" value="UniProtKB-KW"/>
</dbReference>
<evidence type="ECO:0000313" key="2">
    <source>
        <dbReference type="Proteomes" id="UP000582231"/>
    </source>
</evidence>
<dbReference type="Proteomes" id="UP000582231">
    <property type="component" value="Unassembled WGS sequence"/>
</dbReference>
<dbReference type="AlphaFoldDB" id="A0A852S1Z2"/>
<gene>
    <name evidence="1" type="ORF">BJ958_004388</name>
</gene>
<dbReference type="RefSeq" id="WP_218865936.1">
    <property type="nucleotide sequence ID" value="NZ_BAABEF010000001.1"/>
</dbReference>
<name>A0A852S1Z2_9ACTN</name>
<dbReference type="EMBL" id="JACCBF010000001">
    <property type="protein sequence ID" value="NYD32842.1"/>
    <property type="molecule type" value="Genomic_DNA"/>
</dbReference>
<dbReference type="InterPro" id="IPR023214">
    <property type="entry name" value="HAD_sf"/>
</dbReference>
<dbReference type="CDD" id="cd02603">
    <property type="entry name" value="HAD_sEH-N_like"/>
    <property type="match status" value="1"/>
</dbReference>
<protein>
    <submittedName>
        <fullName evidence="1">Putative hydrolase of the HAD superfamily</fullName>
    </submittedName>
</protein>
<evidence type="ECO:0000313" key="1">
    <source>
        <dbReference type="EMBL" id="NYD32842.1"/>
    </source>
</evidence>
<keyword evidence="2" id="KW-1185">Reference proteome</keyword>
<dbReference type="Gene3D" id="3.40.50.1000">
    <property type="entry name" value="HAD superfamily/HAD-like"/>
    <property type="match status" value="1"/>
</dbReference>
<keyword evidence="1" id="KW-0378">Hydrolase</keyword>
<accession>A0A852S1Z2</accession>
<comment type="caution">
    <text evidence="1">The sequence shown here is derived from an EMBL/GenBank/DDBJ whole genome shotgun (WGS) entry which is preliminary data.</text>
</comment>
<dbReference type="PRINTS" id="PR00413">
    <property type="entry name" value="HADHALOGNASE"/>
</dbReference>
<organism evidence="1 2">
    <name type="scientific">Nocardioides kongjuensis</name>
    <dbReference type="NCBI Taxonomy" id="349522"/>
    <lineage>
        <taxon>Bacteria</taxon>
        <taxon>Bacillati</taxon>
        <taxon>Actinomycetota</taxon>
        <taxon>Actinomycetes</taxon>
        <taxon>Propionibacteriales</taxon>
        <taxon>Nocardioidaceae</taxon>
        <taxon>Nocardioides</taxon>
    </lineage>
</organism>
<dbReference type="InterPro" id="IPR006439">
    <property type="entry name" value="HAD-SF_hydro_IA"/>
</dbReference>
<dbReference type="SFLD" id="SFLDG01129">
    <property type="entry name" value="C1.5:_HAD__Beta-PGM__Phosphata"/>
    <property type="match status" value="1"/>
</dbReference>
<sequence length="219" mass="22499">MTHGPVDVSAALRAVVVDFGGVLTTSVGAALAVLGAGIGPDPMLPARLLSRDEPSSRLLVEHEEGRLSQRGFEEGFAERLRAHGADATADGLVATIQAALRPDRAMLDLVRDLRSSGVPVGLLSNSLGDDCYAGFDLPALFDAVVISAEIGARKPSRRAYGAACEALGVAPEEAVMVDDLEHNIVAARRFGMAGVVHTSAAVTVAALAGLGIRVPAQSA</sequence>
<dbReference type="Pfam" id="PF00702">
    <property type="entry name" value="Hydrolase"/>
    <property type="match status" value="1"/>
</dbReference>
<dbReference type="NCBIfam" id="TIGR01509">
    <property type="entry name" value="HAD-SF-IA-v3"/>
    <property type="match status" value="1"/>
</dbReference>
<dbReference type="InterPro" id="IPR036412">
    <property type="entry name" value="HAD-like_sf"/>
</dbReference>
<reference evidence="1 2" key="1">
    <citation type="submission" date="2020-07" db="EMBL/GenBank/DDBJ databases">
        <title>Sequencing the genomes of 1000 actinobacteria strains.</title>
        <authorList>
            <person name="Klenk H.-P."/>
        </authorList>
    </citation>
    <scope>NUCLEOTIDE SEQUENCE [LARGE SCALE GENOMIC DNA]</scope>
    <source>
        <strain evidence="1 2">DSM 19082</strain>
    </source>
</reference>